<name>X1DCX4_9ZZZZ</name>
<evidence type="ECO:0000313" key="1">
    <source>
        <dbReference type="EMBL" id="GAG94281.1"/>
    </source>
</evidence>
<organism evidence="1">
    <name type="scientific">marine sediment metagenome</name>
    <dbReference type="NCBI Taxonomy" id="412755"/>
    <lineage>
        <taxon>unclassified sequences</taxon>
        <taxon>metagenomes</taxon>
        <taxon>ecological metagenomes</taxon>
    </lineage>
</organism>
<comment type="caution">
    <text evidence="1">The sequence shown here is derived from an EMBL/GenBank/DDBJ whole genome shotgun (WGS) entry which is preliminary data.</text>
</comment>
<gene>
    <name evidence="1" type="ORF">S01H4_38790</name>
</gene>
<proteinExistence type="predicted"/>
<reference evidence="1" key="1">
    <citation type="journal article" date="2014" name="Front. Microbiol.">
        <title>High frequency of phylogenetically diverse reductive dehalogenase-homologous genes in deep subseafloor sedimentary metagenomes.</title>
        <authorList>
            <person name="Kawai M."/>
            <person name="Futagami T."/>
            <person name="Toyoda A."/>
            <person name="Takaki Y."/>
            <person name="Nishi S."/>
            <person name="Hori S."/>
            <person name="Arai W."/>
            <person name="Tsubouchi T."/>
            <person name="Morono Y."/>
            <person name="Uchiyama I."/>
            <person name="Ito T."/>
            <person name="Fujiyama A."/>
            <person name="Inagaki F."/>
            <person name="Takami H."/>
        </authorList>
    </citation>
    <scope>NUCLEOTIDE SEQUENCE</scope>
    <source>
        <strain evidence="1">Expedition CK06-06</strain>
    </source>
</reference>
<dbReference type="EMBL" id="BART01020949">
    <property type="protein sequence ID" value="GAG94281.1"/>
    <property type="molecule type" value="Genomic_DNA"/>
</dbReference>
<protein>
    <submittedName>
        <fullName evidence="1">Uncharacterized protein</fullName>
    </submittedName>
</protein>
<dbReference type="AlphaFoldDB" id="X1DCX4"/>
<accession>X1DCX4</accession>
<sequence>MGWSELTAAPEIDRIFKKLKLKYTMRRVLQPGTNPVVQIMHEKRLSISIINEILALFPEAIYIEFVPETVFMEDGDTYDFGDEK</sequence>